<dbReference type="SUPFAM" id="SSF51395">
    <property type="entry name" value="FMN-linked oxidoreductases"/>
    <property type="match status" value="1"/>
</dbReference>
<gene>
    <name evidence="7" type="ORF">FUSPEROL_02394</name>
</gene>
<dbReference type="PANTHER" id="PTHR43303">
    <property type="entry name" value="NADPH DEHYDROGENASE C23G7.10C-RELATED"/>
    <property type="match status" value="1"/>
</dbReference>
<comment type="cofactor">
    <cofactor evidence="1">
        <name>FMN</name>
        <dbReference type="ChEBI" id="CHEBI:58210"/>
    </cofactor>
</comment>
<keyword evidence="5" id="KW-0560">Oxidoreductase</keyword>
<dbReference type="Gene3D" id="3.20.20.70">
    <property type="entry name" value="Aldolase class I"/>
    <property type="match status" value="1"/>
</dbReference>
<dbReference type="GO" id="GO:0003959">
    <property type="term" value="F:NADPH dehydrogenase activity"/>
    <property type="evidence" value="ECO:0007669"/>
    <property type="project" value="InterPro"/>
</dbReference>
<dbReference type="HOGENOM" id="CLU_012153_2_3_0"/>
<dbReference type="STRING" id="546275.FUSPEROL_02394"/>
<dbReference type="InterPro" id="IPR044152">
    <property type="entry name" value="YqjM-like"/>
</dbReference>
<dbReference type="CDD" id="cd02803">
    <property type="entry name" value="OYE_like_FMN_family"/>
    <property type="match status" value="1"/>
</dbReference>
<evidence type="ECO:0000256" key="2">
    <source>
        <dbReference type="ARBA" id="ARBA00022630"/>
    </source>
</evidence>
<keyword evidence="2" id="KW-0285">Flavoprotein</keyword>
<name>D4CY83_9FUSO</name>
<organism evidence="7 8">
    <name type="scientific">Fusobacterium periodonticum ATCC 33693</name>
    <dbReference type="NCBI Taxonomy" id="546275"/>
    <lineage>
        <taxon>Bacteria</taxon>
        <taxon>Fusobacteriati</taxon>
        <taxon>Fusobacteriota</taxon>
        <taxon>Fusobacteriia</taxon>
        <taxon>Fusobacteriales</taxon>
        <taxon>Fusobacteriaceae</taxon>
        <taxon>Fusobacterium</taxon>
    </lineage>
</organism>
<evidence type="ECO:0000313" key="7">
    <source>
        <dbReference type="EMBL" id="EFE85721.1"/>
    </source>
</evidence>
<evidence type="ECO:0000313" key="8">
    <source>
        <dbReference type="Proteomes" id="UP000003748"/>
    </source>
</evidence>
<dbReference type="InterPro" id="IPR013785">
    <property type="entry name" value="Aldolase_TIM"/>
</dbReference>
<dbReference type="Proteomes" id="UP000003748">
    <property type="component" value="Unassembled WGS sequence"/>
</dbReference>
<dbReference type="eggNOG" id="COG1902">
    <property type="taxonomic scope" value="Bacteria"/>
</dbReference>
<keyword evidence="4" id="KW-0521">NADP</keyword>
<proteinExistence type="predicted"/>
<reference evidence="7 8" key="1">
    <citation type="submission" date="2010-02" db="EMBL/GenBank/DDBJ databases">
        <authorList>
            <person name="Weinstock G."/>
            <person name="Sodergren E."/>
            <person name="Clifton S."/>
            <person name="Fulton L."/>
            <person name="Fulton B."/>
            <person name="Courtney L."/>
            <person name="Fronick C."/>
            <person name="Harrison M."/>
            <person name="Strong C."/>
            <person name="Farmer C."/>
            <person name="Delahaunty K."/>
            <person name="Markovic C."/>
            <person name="Hall O."/>
            <person name="Minx P."/>
            <person name="Tomlinson C."/>
            <person name="Mitreva M."/>
            <person name="Nelson J."/>
            <person name="Hou S."/>
            <person name="Wollam A."/>
            <person name="Pepin K.H."/>
            <person name="Johnson M."/>
            <person name="Bhonagiri V."/>
            <person name="Zhang X."/>
            <person name="Suruliraj S."/>
            <person name="Warren W."/>
            <person name="Chinwalla A."/>
            <person name="Mardis E.R."/>
            <person name="Wilson R.K."/>
        </authorList>
    </citation>
    <scope>NUCLEOTIDE SEQUENCE [LARGE SCALE GENOMIC DNA]</scope>
    <source>
        <strain evidence="7 8">ATCC 33693</strain>
    </source>
</reference>
<keyword evidence="3" id="KW-0288">FMN</keyword>
<comment type="caution">
    <text evidence="7">The sequence shown here is derived from an EMBL/GenBank/DDBJ whole genome shotgun (WGS) entry which is preliminary data.</text>
</comment>
<accession>D4CY83</accession>
<feature type="domain" description="NADH:flavin oxidoreductase/NADH oxidase N-terminal" evidence="6">
    <location>
        <begin position="117"/>
        <end position="310"/>
    </location>
</feature>
<protein>
    <submittedName>
        <fullName evidence="7">Putative NADH oxidase</fullName>
    </submittedName>
</protein>
<evidence type="ECO:0000256" key="1">
    <source>
        <dbReference type="ARBA" id="ARBA00001917"/>
    </source>
</evidence>
<dbReference type="GO" id="GO:0010181">
    <property type="term" value="F:FMN binding"/>
    <property type="evidence" value="ECO:0007669"/>
    <property type="project" value="InterPro"/>
</dbReference>
<dbReference type="AlphaFoldDB" id="D4CY83"/>
<dbReference type="PANTHER" id="PTHR43303:SF4">
    <property type="entry name" value="NADPH DEHYDROGENASE C23G7.10C-RELATED"/>
    <property type="match status" value="1"/>
</dbReference>
<evidence type="ECO:0000256" key="3">
    <source>
        <dbReference type="ARBA" id="ARBA00022643"/>
    </source>
</evidence>
<dbReference type="GO" id="GO:0050661">
    <property type="term" value="F:NADP binding"/>
    <property type="evidence" value="ECO:0007669"/>
    <property type="project" value="InterPro"/>
</dbReference>
<dbReference type="EMBL" id="ACJY01000106">
    <property type="protein sequence ID" value="EFE85721.1"/>
    <property type="molecule type" value="Genomic_DNA"/>
</dbReference>
<dbReference type="InterPro" id="IPR001155">
    <property type="entry name" value="OxRdtase_FMN_N"/>
</dbReference>
<feature type="domain" description="NADH:flavin oxidoreductase/NADH oxidase N-terminal" evidence="6">
    <location>
        <begin position="8"/>
        <end position="113"/>
    </location>
</feature>
<evidence type="ECO:0000256" key="5">
    <source>
        <dbReference type="ARBA" id="ARBA00023002"/>
    </source>
</evidence>
<dbReference type="Pfam" id="PF00724">
    <property type="entry name" value="Oxidored_FMN"/>
    <property type="match status" value="2"/>
</dbReference>
<sequence length="317" mass="36749">MYMKKINIFTDFKIKNIHIKNRIVLPPMVRFSLVKDDGYVTQDLIDWYGMIARSGVGLIIIEASAVEESGKLRENQIGIWDDSFIEGLTRVADEIHKYDVPCMIQIHHAGFKDKISEVSEEELDRILKLFEDAFIRAKKCGFDGIEIHGAHTYLISQLNSKLWNKRTDKYGERLYFSRKLIENTRYLFDDNFILGYRMGGNEPELEDGIENAKELESYGLDILHVSSGVPNPEYKRQVKISTFPKDFPLDWIIYMGTEIKKHVKIPVIGVSKIKKESQASWLVENNLLDFVAVGKAMISQDKWMDKARKDFMLKNKD</sequence>
<evidence type="ECO:0000259" key="6">
    <source>
        <dbReference type="Pfam" id="PF00724"/>
    </source>
</evidence>
<evidence type="ECO:0000256" key="4">
    <source>
        <dbReference type="ARBA" id="ARBA00022857"/>
    </source>
</evidence>